<protein>
    <submittedName>
        <fullName evidence="2">Uncharacterized protein</fullName>
    </submittedName>
</protein>
<keyword evidence="3" id="KW-1185">Reference proteome</keyword>
<sequence>MIVFLVLVILIAMFGFWDTLSALLGSLLMIVLFAAVTAGLVVLVGSLAWRWFKGRA</sequence>
<evidence type="ECO:0000313" key="2">
    <source>
        <dbReference type="EMBL" id="EWY36495.1"/>
    </source>
</evidence>
<dbReference type="EMBL" id="AVFL01000042">
    <property type="protein sequence ID" value="EWY36495.1"/>
    <property type="molecule type" value="Genomic_DNA"/>
</dbReference>
<gene>
    <name evidence="2" type="ORF">N825_26655</name>
</gene>
<feature type="transmembrane region" description="Helical" evidence="1">
    <location>
        <begin position="32"/>
        <end position="52"/>
    </location>
</feature>
<dbReference type="Proteomes" id="UP000019486">
    <property type="component" value="Unassembled WGS sequence"/>
</dbReference>
<keyword evidence="1" id="KW-0472">Membrane</keyword>
<comment type="caution">
    <text evidence="2">The sequence shown here is derived from an EMBL/GenBank/DDBJ whole genome shotgun (WGS) entry which is preliminary data.</text>
</comment>
<evidence type="ECO:0000256" key="1">
    <source>
        <dbReference type="SAM" id="Phobius"/>
    </source>
</evidence>
<dbReference type="STRING" id="1385369.N825_26655"/>
<keyword evidence="1" id="KW-0812">Transmembrane</keyword>
<accession>W9GRG3</accession>
<evidence type="ECO:0000313" key="3">
    <source>
        <dbReference type="Proteomes" id="UP000019486"/>
    </source>
</evidence>
<dbReference type="AlphaFoldDB" id="W9GRG3"/>
<proteinExistence type="predicted"/>
<name>W9GRG3_9PROT</name>
<reference evidence="2 3" key="1">
    <citation type="submission" date="2013-08" db="EMBL/GenBank/DDBJ databases">
        <title>The genome sequence of Skermanella stibiiresistens.</title>
        <authorList>
            <person name="Zhu W."/>
            <person name="Wang G."/>
        </authorList>
    </citation>
    <scope>NUCLEOTIDE SEQUENCE [LARGE SCALE GENOMIC DNA]</scope>
    <source>
        <strain evidence="2 3">SB22</strain>
    </source>
</reference>
<keyword evidence="1" id="KW-1133">Transmembrane helix</keyword>
<organism evidence="2 3">
    <name type="scientific">Skermanella stibiiresistens SB22</name>
    <dbReference type="NCBI Taxonomy" id="1385369"/>
    <lineage>
        <taxon>Bacteria</taxon>
        <taxon>Pseudomonadati</taxon>
        <taxon>Pseudomonadota</taxon>
        <taxon>Alphaproteobacteria</taxon>
        <taxon>Rhodospirillales</taxon>
        <taxon>Azospirillaceae</taxon>
        <taxon>Skermanella</taxon>
    </lineage>
</organism>